<dbReference type="GeneID" id="37007499"/>
<name>A0A2V1ATX5_9ASCO</name>
<comment type="caution">
    <text evidence="2">The sequence shown here is derived from an EMBL/GenBank/DDBJ whole genome shotgun (WGS) entry which is preliminary data.</text>
</comment>
<protein>
    <submittedName>
        <fullName evidence="2">Uncharacterized protein</fullName>
    </submittedName>
</protein>
<dbReference type="RefSeq" id="XP_025341321.1">
    <property type="nucleotide sequence ID" value="XM_025485856.1"/>
</dbReference>
<feature type="region of interest" description="Disordered" evidence="1">
    <location>
        <begin position="1"/>
        <end position="76"/>
    </location>
</feature>
<dbReference type="Proteomes" id="UP000244309">
    <property type="component" value="Unassembled WGS sequence"/>
</dbReference>
<keyword evidence="3" id="KW-1185">Reference proteome</keyword>
<dbReference type="EMBL" id="PKFO01000003">
    <property type="protein sequence ID" value="PVH20381.1"/>
    <property type="molecule type" value="Genomic_DNA"/>
</dbReference>
<dbReference type="AlphaFoldDB" id="A0A2V1ATX5"/>
<evidence type="ECO:0000256" key="1">
    <source>
        <dbReference type="SAM" id="MobiDB-lite"/>
    </source>
</evidence>
<proteinExistence type="predicted"/>
<gene>
    <name evidence="2" type="ORF">CXQ85_002168</name>
</gene>
<sequence length="164" mass="18807">MPVDPVQQDDHGSDTLPADFNDHPRAALQKPKQRGSLMKQGTPHGSRKDGSVISKRQQLEQYRGHDHRKTKRSNEQQYNGLLLRKITQNTMLPFINHHLSNSIPWYANQANLSSLDASRINLIMGQQVAKWINDREDSINDSVIDHFDPHGRSYVLIDRGIHEE</sequence>
<accession>A0A2V1ATX5</accession>
<dbReference type="VEuPathDB" id="FungiDB:CXQ85_002168"/>
<organism evidence="2 3">
    <name type="scientific">Candidozyma haemuli</name>
    <dbReference type="NCBI Taxonomy" id="45357"/>
    <lineage>
        <taxon>Eukaryota</taxon>
        <taxon>Fungi</taxon>
        <taxon>Dikarya</taxon>
        <taxon>Ascomycota</taxon>
        <taxon>Saccharomycotina</taxon>
        <taxon>Pichiomycetes</taxon>
        <taxon>Metschnikowiaceae</taxon>
        <taxon>Candidozyma</taxon>
    </lineage>
</organism>
<reference evidence="2 3" key="1">
    <citation type="submission" date="2017-12" db="EMBL/GenBank/DDBJ databases">
        <title>Genome Sequence of a Multidrug-Resistant Candida haemulonii Isolate from a Patient with Chronic Leg Ulcers in Israel.</title>
        <authorList>
            <person name="Chow N.A."/>
            <person name="Gade L."/>
            <person name="Batra D."/>
            <person name="Rowe L.A."/>
            <person name="Ben-Ami R."/>
            <person name="Loparev V.N."/>
            <person name="Litvintseva A.P."/>
        </authorList>
    </citation>
    <scope>NUCLEOTIDE SEQUENCE [LARGE SCALE GENOMIC DNA]</scope>
    <source>
        <strain evidence="2 3">B11899</strain>
    </source>
</reference>
<evidence type="ECO:0000313" key="2">
    <source>
        <dbReference type="EMBL" id="PVH20381.1"/>
    </source>
</evidence>
<evidence type="ECO:0000313" key="3">
    <source>
        <dbReference type="Proteomes" id="UP000244309"/>
    </source>
</evidence>